<keyword evidence="3" id="KW-1185">Reference proteome</keyword>
<protein>
    <submittedName>
        <fullName evidence="2">Uncharacterized protein</fullName>
    </submittedName>
</protein>
<organism evidence="2 3">
    <name type="scientific">Dreissena polymorpha</name>
    <name type="common">Zebra mussel</name>
    <name type="synonym">Mytilus polymorpha</name>
    <dbReference type="NCBI Taxonomy" id="45954"/>
    <lineage>
        <taxon>Eukaryota</taxon>
        <taxon>Metazoa</taxon>
        <taxon>Spiralia</taxon>
        <taxon>Lophotrochozoa</taxon>
        <taxon>Mollusca</taxon>
        <taxon>Bivalvia</taxon>
        <taxon>Autobranchia</taxon>
        <taxon>Heteroconchia</taxon>
        <taxon>Euheterodonta</taxon>
        <taxon>Imparidentia</taxon>
        <taxon>Neoheterodontei</taxon>
        <taxon>Myida</taxon>
        <taxon>Dreissenoidea</taxon>
        <taxon>Dreissenidae</taxon>
        <taxon>Dreissena</taxon>
    </lineage>
</organism>
<dbReference type="AlphaFoldDB" id="A0A9D4G5M9"/>
<sequence>MSYKGLNREYILGPKAVNSFERYGRKNGFIVYLLRFFIVLNWGRYLHITNNEFLALVAMMFGKRQESHYQSMAKCPTVRCVTIGNWMQVF</sequence>
<evidence type="ECO:0000313" key="2">
    <source>
        <dbReference type="EMBL" id="KAH3810938.1"/>
    </source>
</evidence>
<proteinExistence type="predicted"/>
<comment type="caution">
    <text evidence="2">The sequence shown here is derived from an EMBL/GenBank/DDBJ whole genome shotgun (WGS) entry which is preliminary data.</text>
</comment>
<feature type="transmembrane region" description="Helical" evidence="1">
    <location>
        <begin position="29"/>
        <end position="47"/>
    </location>
</feature>
<gene>
    <name evidence="2" type="ORF">DPMN_139337</name>
</gene>
<keyword evidence="1" id="KW-0812">Transmembrane</keyword>
<reference evidence="2" key="1">
    <citation type="journal article" date="2019" name="bioRxiv">
        <title>The Genome of the Zebra Mussel, Dreissena polymorpha: A Resource for Invasive Species Research.</title>
        <authorList>
            <person name="McCartney M.A."/>
            <person name="Auch B."/>
            <person name="Kono T."/>
            <person name="Mallez S."/>
            <person name="Zhang Y."/>
            <person name="Obille A."/>
            <person name="Becker A."/>
            <person name="Abrahante J.E."/>
            <person name="Garbe J."/>
            <person name="Badalamenti J.P."/>
            <person name="Herman A."/>
            <person name="Mangelson H."/>
            <person name="Liachko I."/>
            <person name="Sullivan S."/>
            <person name="Sone E.D."/>
            <person name="Koren S."/>
            <person name="Silverstein K.A.T."/>
            <person name="Beckman K.B."/>
            <person name="Gohl D.M."/>
        </authorList>
    </citation>
    <scope>NUCLEOTIDE SEQUENCE</scope>
    <source>
        <strain evidence="2">Duluth1</strain>
        <tissue evidence="2">Whole animal</tissue>
    </source>
</reference>
<name>A0A9D4G5M9_DREPO</name>
<dbReference type="EMBL" id="JAIWYP010000006">
    <property type="protein sequence ID" value="KAH3810938.1"/>
    <property type="molecule type" value="Genomic_DNA"/>
</dbReference>
<dbReference type="Proteomes" id="UP000828390">
    <property type="component" value="Unassembled WGS sequence"/>
</dbReference>
<evidence type="ECO:0000256" key="1">
    <source>
        <dbReference type="SAM" id="Phobius"/>
    </source>
</evidence>
<keyword evidence="1" id="KW-1133">Transmembrane helix</keyword>
<keyword evidence="1" id="KW-0472">Membrane</keyword>
<accession>A0A9D4G5M9</accession>
<evidence type="ECO:0000313" key="3">
    <source>
        <dbReference type="Proteomes" id="UP000828390"/>
    </source>
</evidence>
<reference evidence="2" key="2">
    <citation type="submission" date="2020-11" db="EMBL/GenBank/DDBJ databases">
        <authorList>
            <person name="McCartney M.A."/>
            <person name="Auch B."/>
            <person name="Kono T."/>
            <person name="Mallez S."/>
            <person name="Becker A."/>
            <person name="Gohl D.M."/>
            <person name="Silverstein K.A.T."/>
            <person name="Koren S."/>
            <person name="Bechman K.B."/>
            <person name="Herman A."/>
            <person name="Abrahante J.E."/>
            <person name="Garbe J."/>
        </authorList>
    </citation>
    <scope>NUCLEOTIDE SEQUENCE</scope>
    <source>
        <strain evidence="2">Duluth1</strain>
        <tissue evidence="2">Whole animal</tissue>
    </source>
</reference>